<evidence type="ECO:0000313" key="2">
    <source>
        <dbReference type="Proteomes" id="UP000275078"/>
    </source>
</evidence>
<gene>
    <name evidence="1" type="ORF">BJ508DRAFT_379052</name>
</gene>
<sequence length="151" mass="16794">MDAAGFLVGMDDTFDPIRCAIDLSSRMRNASSESDTQRTNKRCSWARAKSICTVIASTSRYGLSAVFVMLPKPVTSRRVRRLYTSIESALNKSVSRKKIHGRLSGMTGMTEQHVLAHQASYFGCIFTSIKSALNKPVSIRKIHDRMTGMTE</sequence>
<name>A0A3N4HV48_ASCIM</name>
<dbReference type="EMBL" id="ML119731">
    <property type="protein sequence ID" value="RPA77137.1"/>
    <property type="molecule type" value="Genomic_DNA"/>
</dbReference>
<dbReference type="AlphaFoldDB" id="A0A3N4HV48"/>
<organism evidence="1 2">
    <name type="scientific">Ascobolus immersus RN42</name>
    <dbReference type="NCBI Taxonomy" id="1160509"/>
    <lineage>
        <taxon>Eukaryota</taxon>
        <taxon>Fungi</taxon>
        <taxon>Dikarya</taxon>
        <taxon>Ascomycota</taxon>
        <taxon>Pezizomycotina</taxon>
        <taxon>Pezizomycetes</taxon>
        <taxon>Pezizales</taxon>
        <taxon>Ascobolaceae</taxon>
        <taxon>Ascobolus</taxon>
    </lineage>
</organism>
<evidence type="ECO:0000313" key="1">
    <source>
        <dbReference type="EMBL" id="RPA77137.1"/>
    </source>
</evidence>
<dbReference type="Proteomes" id="UP000275078">
    <property type="component" value="Unassembled WGS sequence"/>
</dbReference>
<keyword evidence="2" id="KW-1185">Reference proteome</keyword>
<proteinExistence type="predicted"/>
<protein>
    <submittedName>
        <fullName evidence="1">Uncharacterized protein</fullName>
    </submittedName>
</protein>
<reference evidence="1 2" key="1">
    <citation type="journal article" date="2018" name="Nat. Ecol. Evol.">
        <title>Pezizomycetes genomes reveal the molecular basis of ectomycorrhizal truffle lifestyle.</title>
        <authorList>
            <person name="Murat C."/>
            <person name="Payen T."/>
            <person name="Noel B."/>
            <person name="Kuo A."/>
            <person name="Morin E."/>
            <person name="Chen J."/>
            <person name="Kohler A."/>
            <person name="Krizsan K."/>
            <person name="Balestrini R."/>
            <person name="Da Silva C."/>
            <person name="Montanini B."/>
            <person name="Hainaut M."/>
            <person name="Levati E."/>
            <person name="Barry K.W."/>
            <person name="Belfiori B."/>
            <person name="Cichocki N."/>
            <person name="Clum A."/>
            <person name="Dockter R.B."/>
            <person name="Fauchery L."/>
            <person name="Guy J."/>
            <person name="Iotti M."/>
            <person name="Le Tacon F."/>
            <person name="Lindquist E.A."/>
            <person name="Lipzen A."/>
            <person name="Malagnac F."/>
            <person name="Mello A."/>
            <person name="Molinier V."/>
            <person name="Miyauchi S."/>
            <person name="Poulain J."/>
            <person name="Riccioni C."/>
            <person name="Rubini A."/>
            <person name="Sitrit Y."/>
            <person name="Splivallo R."/>
            <person name="Traeger S."/>
            <person name="Wang M."/>
            <person name="Zifcakova L."/>
            <person name="Wipf D."/>
            <person name="Zambonelli A."/>
            <person name="Paolocci F."/>
            <person name="Nowrousian M."/>
            <person name="Ottonello S."/>
            <person name="Baldrian P."/>
            <person name="Spatafora J.W."/>
            <person name="Henrissat B."/>
            <person name="Nagy L.G."/>
            <person name="Aury J.M."/>
            <person name="Wincker P."/>
            <person name="Grigoriev I.V."/>
            <person name="Bonfante P."/>
            <person name="Martin F.M."/>
        </authorList>
    </citation>
    <scope>NUCLEOTIDE SEQUENCE [LARGE SCALE GENOMIC DNA]</scope>
    <source>
        <strain evidence="1 2">RN42</strain>
    </source>
</reference>
<accession>A0A3N4HV48</accession>